<gene>
    <name evidence="1" type="ORF">FDG2_6434</name>
</gene>
<sequence length="55" mass="5919">MTALSLLMVIVVMVVGFSVGQAVAVPSSASVQSRVGNWARDHNLTFLIDGVDRFR</sequence>
<organism evidence="1 2">
    <name type="scientific">Candidatus Protofrankia californiensis</name>
    <dbReference type="NCBI Taxonomy" id="1839754"/>
    <lineage>
        <taxon>Bacteria</taxon>
        <taxon>Bacillati</taxon>
        <taxon>Actinomycetota</taxon>
        <taxon>Actinomycetes</taxon>
        <taxon>Frankiales</taxon>
        <taxon>Frankiaceae</taxon>
        <taxon>Protofrankia</taxon>
    </lineage>
</organism>
<dbReference type="EMBL" id="FLUV01002664">
    <property type="protein sequence ID" value="SBW29096.1"/>
    <property type="molecule type" value="Genomic_DNA"/>
</dbReference>
<evidence type="ECO:0000313" key="1">
    <source>
        <dbReference type="EMBL" id="SBW29096.1"/>
    </source>
</evidence>
<name>A0A1C3PH56_9ACTN</name>
<keyword evidence="2" id="KW-1185">Reference proteome</keyword>
<dbReference type="Proteomes" id="UP000199013">
    <property type="component" value="Unassembled WGS sequence"/>
</dbReference>
<evidence type="ECO:0000313" key="2">
    <source>
        <dbReference type="Proteomes" id="UP000199013"/>
    </source>
</evidence>
<reference evidence="2" key="1">
    <citation type="submission" date="2016-02" db="EMBL/GenBank/DDBJ databases">
        <authorList>
            <person name="Wibberg D."/>
        </authorList>
    </citation>
    <scope>NUCLEOTIDE SEQUENCE [LARGE SCALE GENOMIC DNA]</scope>
</reference>
<protein>
    <submittedName>
        <fullName evidence="1">Putative secreted protein</fullName>
    </submittedName>
</protein>
<proteinExistence type="predicted"/>
<dbReference type="AlphaFoldDB" id="A0A1C3PH56"/>
<accession>A0A1C3PH56</accession>